<dbReference type="Proteomes" id="UP001228636">
    <property type="component" value="Unassembled WGS sequence"/>
</dbReference>
<keyword evidence="1" id="KW-0472">Membrane</keyword>
<dbReference type="EMBL" id="JAUFQH010000010">
    <property type="protein sequence ID" value="MDN3620177.1"/>
    <property type="molecule type" value="Genomic_DNA"/>
</dbReference>
<evidence type="ECO:0000313" key="2">
    <source>
        <dbReference type="EMBL" id="MDN3620177.1"/>
    </source>
</evidence>
<proteinExistence type="predicted"/>
<keyword evidence="1" id="KW-1133">Transmembrane helix</keyword>
<evidence type="ECO:0000256" key="1">
    <source>
        <dbReference type="SAM" id="Phobius"/>
    </source>
</evidence>
<comment type="caution">
    <text evidence="2">The sequence shown here is derived from an EMBL/GenBank/DDBJ whole genome shotgun (WGS) entry which is preliminary data.</text>
</comment>
<reference evidence="2 3" key="1">
    <citation type="journal article" date="2014" name="Int. J. Syst. Evol. Microbiol.">
        <title>Complete genome sequence of Corynebacterium casei LMG S-19264T (=DSM 44701T), isolated from a smear-ripened cheese.</title>
        <authorList>
            <consortium name="US DOE Joint Genome Institute (JGI-PGF)"/>
            <person name="Walter F."/>
            <person name="Albersmeier A."/>
            <person name="Kalinowski J."/>
            <person name="Ruckert C."/>
        </authorList>
    </citation>
    <scope>NUCLEOTIDE SEQUENCE [LARGE SCALE GENOMIC DNA]</scope>
    <source>
        <strain evidence="2 3">CECT 8670</strain>
    </source>
</reference>
<gene>
    <name evidence="2" type="ORF">QWY81_11995</name>
</gene>
<name>A0AAJ1QYJ5_9FLAO</name>
<accession>A0AAJ1QYJ5</accession>
<feature type="transmembrane region" description="Helical" evidence="1">
    <location>
        <begin position="6"/>
        <end position="25"/>
    </location>
</feature>
<keyword evidence="1" id="KW-0812">Transmembrane</keyword>
<sequence>METKKIFIVLGIIVLIVVGYFYVYAKGLGSMYVVSNKADESPFFMTIEPIVIKNILLPKGTKITYKKQYFWEKNEQKKLLDEKNILSISFKEVISWGGVPITSINKFFNLDMIGFSVYADFTKLDKNKETEFSNLWQSCNKALAINVKDINDWSFNKENILDTQGCGRNNRHFNEDLAQQSFLNNLHAELMKIKD</sequence>
<dbReference type="AlphaFoldDB" id="A0AAJ1QYJ5"/>
<protein>
    <submittedName>
        <fullName evidence="2">Uncharacterized protein</fullName>
    </submittedName>
</protein>
<evidence type="ECO:0000313" key="3">
    <source>
        <dbReference type="Proteomes" id="UP001228636"/>
    </source>
</evidence>
<organism evidence="2 3">
    <name type="scientific">Polaribacter sejongensis</name>
    <dbReference type="NCBI Taxonomy" id="985043"/>
    <lineage>
        <taxon>Bacteria</taxon>
        <taxon>Pseudomonadati</taxon>
        <taxon>Bacteroidota</taxon>
        <taxon>Flavobacteriia</taxon>
        <taxon>Flavobacteriales</taxon>
        <taxon>Flavobacteriaceae</taxon>
    </lineage>
</organism>
<dbReference type="RefSeq" id="WP_261973286.1">
    <property type="nucleotide sequence ID" value="NZ_CP103460.1"/>
</dbReference>